<feature type="chain" id="PRO_5046001125" evidence="1">
    <location>
        <begin position="21"/>
        <end position="156"/>
    </location>
</feature>
<evidence type="ECO:0000313" key="2">
    <source>
        <dbReference type="EMBL" id="MDZ5458236.1"/>
    </source>
</evidence>
<protein>
    <submittedName>
        <fullName evidence="2">Uncharacterized protein</fullName>
    </submittedName>
</protein>
<evidence type="ECO:0000313" key="3">
    <source>
        <dbReference type="Proteomes" id="UP001293718"/>
    </source>
</evidence>
<reference evidence="2 3" key="1">
    <citation type="submission" date="2023-11" db="EMBL/GenBank/DDBJ databases">
        <title>Draft genome of Azohydromonas lata strain H1 (DSM1123), a polyhydroxyalkanoate producer.</title>
        <authorList>
            <person name="Traversa D."/>
            <person name="D'Addabbo P."/>
            <person name="Pazzani C."/>
            <person name="Manzari C."/>
            <person name="Chiara M."/>
            <person name="Scrascia M."/>
        </authorList>
    </citation>
    <scope>NUCLEOTIDE SEQUENCE [LARGE SCALE GENOMIC DNA]</scope>
    <source>
        <strain evidence="2 3">H1</strain>
    </source>
</reference>
<gene>
    <name evidence="2" type="ORF">SM757_16800</name>
</gene>
<dbReference type="EMBL" id="JAXOJX010000027">
    <property type="protein sequence ID" value="MDZ5458236.1"/>
    <property type="molecule type" value="Genomic_DNA"/>
</dbReference>
<comment type="caution">
    <text evidence="2">The sequence shown here is derived from an EMBL/GenBank/DDBJ whole genome shotgun (WGS) entry which is preliminary data.</text>
</comment>
<proteinExistence type="predicted"/>
<accession>A0ABU5IGI1</accession>
<feature type="signal peptide" evidence="1">
    <location>
        <begin position="1"/>
        <end position="20"/>
    </location>
</feature>
<dbReference type="RefSeq" id="WP_157118703.1">
    <property type="nucleotide sequence ID" value="NZ_JAXOJX010000027.1"/>
</dbReference>
<keyword evidence="1" id="KW-0732">Signal</keyword>
<sequence>MKRPLNVCFLQFLAAAIPLALIQAYRADARPMEVLSRPVPAERIHWMPERLSSEPAAMLHVVRQSHWKGWAQPITLLIDGKPAASIKDGENVMLHVPPGKYVLGLRYSGQDPLSPKPAAEPRSAAYYETVQQLSGGKSHDFRIVSDARWNWQLDQK</sequence>
<organism evidence="2 3">
    <name type="scientific">Azohydromonas lata</name>
    <dbReference type="NCBI Taxonomy" id="45677"/>
    <lineage>
        <taxon>Bacteria</taxon>
        <taxon>Pseudomonadati</taxon>
        <taxon>Pseudomonadota</taxon>
        <taxon>Betaproteobacteria</taxon>
        <taxon>Burkholderiales</taxon>
        <taxon>Sphaerotilaceae</taxon>
        <taxon>Azohydromonas</taxon>
    </lineage>
</organism>
<keyword evidence="3" id="KW-1185">Reference proteome</keyword>
<dbReference type="Proteomes" id="UP001293718">
    <property type="component" value="Unassembled WGS sequence"/>
</dbReference>
<name>A0ABU5IGI1_9BURK</name>
<evidence type="ECO:0000256" key="1">
    <source>
        <dbReference type="SAM" id="SignalP"/>
    </source>
</evidence>